<dbReference type="Proteomes" id="UP000176881">
    <property type="component" value="Unassembled WGS sequence"/>
</dbReference>
<dbReference type="InterPro" id="IPR013320">
    <property type="entry name" value="ConA-like_dom_sf"/>
</dbReference>
<evidence type="ECO:0000313" key="5">
    <source>
        <dbReference type="EMBL" id="OHA45306.1"/>
    </source>
</evidence>
<organism evidence="5 6">
    <name type="scientific">Candidatus Taylorbacteria bacterium RIFCSPLOWO2_12_FULL_47_20</name>
    <dbReference type="NCBI Taxonomy" id="1802335"/>
    <lineage>
        <taxon>Bacteria</taxon>
        <taxon>Candidatus Tayloriibacteriota</taxon>
    </lineage>
</organism>
<dbReference type="Pfam" id="PF13385">
    <property type="entry name" value="Laminin_G_3"/>
    <property type="match status" value="3"/>
</dbReference>
<feature type="domain" description="LamG-like jellyroll fold" evidence="4">
    <location>
        <begin position="128"/>
        <end position="274"/>
    </location>
</feature>
<comment type="caution">
    <text evidence="5">The sequence shown here is derived from an EMBL/GenBank/DDBJ whole genome shotgun (WGS) entry which is preliminary data.</text>
</comment>
<evidence type="ECO:0000256" key="1">
    <source>
        <dbReference type="ARBA" id="ARBA00022729"/>
    </source>
</evidence>
<name>A0A1G2PAF2_9BACT</name>
<accession>A0A1G2PAF2</accession>
<dbReference type="STRING" id="1802335.A3G59_00875"/>
<dbReference type="PROSITE" id="PS51257">
    <property type="entry name" value="PROKAR_LIPOPROTEIN"/>
    <property type="match status" value="1"/>
</dbReference>
<keyword evidence="2" id="KW-1015">Disulfide bond</keyword>
<gene>
    <name evidence="5" type="ORF">A3G59_00875</name>
</gene>
<feature type="transmembrane region" description="Helical" evidence="3">
    <location>
        <begin position="21"/>
        <end position="39"/>
    </location>
</feature>
<evidence type="ECO:0000256" key="2">
    <source>
        <dbReference type="ARBA" id="ARBA00023157"/>
    </source>
</evidence>
<dbReference type="AlphaFoldDB" id="A0A1G2PAF2"/>
<keyword evidence="3" id="KW-1133">Transmembrane helix</keyword>
<evidence type="ECO:0000256" key="3">
    <source>
        <dbReference type="SAM" id="Phobius"/>
    </source>
</evidence>
<dbReference type="InterPro" id="IPR006558">
    <property type="entry name" value="LamG-like"/>
</dbReference>
<sequence length="771" mass="81402">MPKLNENNQRMKDPKHGFCGFLIPTLTSCALIVAIYFISPSLSEAVGTINKPPYYLSLQTNLAAHYTFDSPDMLSNIRDRGLGNTGYLVHGGSGTTTAIGVLGQAGYFDGVDDYVTVPNNTAFDLSGSVVTVSAWVKLKSDTGNAQMFVVKPASGSIHTAPYFSYSIHSLDSESIRFCIATAGQVTFSEAADCAFSANESDNLKYDEWTHVVGIYDGTKSYLYVNGAFVDDLTKSGNLNSYDTPLRIGTNGGFSELLNGAIDDVRVYSRALDASEVAALYTFGKVRMNSRPHAGAAFTNGLVGHWTLDGADTINNIVDQSGQGNTGYLVMGATLNLSTTTVPGVLGQALYFDGSSDYITIPHNSSLKPSAQITISAWVKPDVGSLDSLLEIYRKEDGTDRHLFSFQNSANCSGGGGTGGCLSFGISTGGSYAELDVNIDKDNYEGKWSHLTATYDSLNKIIYRNGAQIGSVGATGAIGTTGTAASRIGAYPEGAEYFKGSIDDIRVYSRALIAPEIYQLYSFGKTKIATTNSGKISGLVGHWTFDGPDLLQNVRDRSLQGNRGLFIPGASGNTSTTTAPGKIGQALSFDGVDDKVAVDDSSSLDLTDFTISMWFKRKGAGTVGGFAGCFSNGVEFLTSKGLGGGDNTGIDSNWALGVVQSTAKLAACFEGTTGTDYILSAGATTILNDRWYHVALTHTAASTVVYLDAAVDASRGTTANPANNNIKVGIGYGTEGASSAADGLFNGLIDDVRIYNRALSAAEVLQLYRLGR</sequence>
<proteinExistence type="predicted"/>
<keyword evidence="1" id="KW-0732">Signal</keyword>
<dbReference type="SUPFAM" id="SSF49899">
    <property type="entry name" value="Concanavalin A-like lectins/glucanases"/>
    <property type="match status" value="3"/>
</dbReference>
<reference evidence="5 6" key="1">
    <citation type="journal article" date="2016" name="Nat. Commun.">
        <title>Thousands of microbial genomes shed light on interconnected biogeochemical processes in an aquifer system.</title>
        <authorList>
            <person name="Anantharaman K."/>
            <person name="Brown C.T."/>
            <person name="Hug L.A."/>
            <person name="Sharon I."/>
            <person name="Castelle C.J."/>
            <person name="Probst A.J."/>
            <person name="Thomas B.C."/>
            <person name="Singh A."/>
            <person name="Wilkins M.J."/>
            <person name="Karaoz U."/>
            <person name="Brodie E.L."/>
            <person name="Williams K.H."/>
            <person name="Hubbard S.S."/>
            <person name="Banfield J.F."/>
        </authorList>
    </citation>
    <scope>NUCLEOTIDE SEQUENCE [LARGE SCALE GENOMIC DNA]</scope>
</reference>
<dbReference type="PANTHER" id="PTHR42535:SF2">
    <property type="entry name" value="CHROMOSOME UNDETERMINED SCAFFOLD_146, WHOLE GENOME SHOTGUN SEQUENCE"/>
    <property type="match status" value="1"/>
</dbReference>
<dbReference type="EMBL" id="MHSN01000008">
    <property type="protein sequence ID" value="OHA45306.1"/>
    <property type="molecule type" value="Genomic_DNA"/>
</dbReference>
<feature type="domain" description="LamG-like jellyroll fold" evidence="4">
    <location>
        <begin position="370"/>
        <end position="514"/>
    </location>
</feature>
<protein>
    <recommendedName>
        <fullName evidence="4">LamG-like jellyroll fold domain-containing protein</fullName>
    </recommendedName>
</protein>
<dbReference type="PANTHER" id="PTHR42535">
    <property type="entry name" value="OOKINETE PROTEIN, PUTATIVE-RELATED"/>
    <property type="match status" value="1"/>
</dbReference>
<evidence type="ECO:0000313" key="6">
    <source>
        <dbReference type="Proteomes" id="UP000176881"/>
    </source>
</evidence>
<keyword evidence="3" id="KW-0472">Membrane</keyword>
<feature type="domain" description="LamG-like jellyroll fold" evidence="4">
    <location>
        <begin position="606"/>
        <end position="761"/>
    </location>
</feature>
<evidence type="ECO:0000259" key="4">
    <source>
        <dbReference type="SMART" id="SM00560"/>
    </source>
</evidence>
<dbReference type="SMART" id="SM00560">
    <property type="entry name" value="LamGL"/>
    <property type="match status" value="3"/>
</dbReference>
<dbReference type="Gene3D" id="2.60.120.200">
    <property type="match status" value="3"/>
</dbReference>
<keyword evidence="3" id="KW-0812">Transmembrane</keyword>